<dbReference type="AlphaFoldDB" id="A0A067LPZ4"/>
<organism evidence="1 2">
    <name type="scientific">Jatropha curcas</name>
    <name type="common">Barbados nut</name>
    <dbReference type="NCBI Taxonomy" id="180498"/>
    <lineage>
        <taxon>Eukaryota</taxon>
        <taxon>Viridiplantae</taxon>
        <taxon>Streptophyta</taxon>
        <taxon>Embryophyta</taxon>
        <taxon>Tracheophyta</taxon>
        <taxon>Spermatophyta</taxon>
        <taxon>Magnoliopsida</taxon>
        <taxon>eudicotyledons</taxon>
        <taxon>Gunneridae</taxon>
        <taxon>Pentapetalae</taxon>
        <taxon>rosids</taxon>
        <taxon>fabids</taxon>
        <taxon>Malpighiales</taxon>
        <taxon>Euphorbiaceae</taxon>
        <taxon>Crotonoideae</taxon>
        <taxon>Jatropheae</taxon>
        <taxon>Jatropha</taxon>
    </lineage>
</organism>
<name>A0A067LPZ4_JATCU</name>
<keyword evidence="2" id="KW-1185">Reference proteome</keyword>
<evidence type="ECO:0000313" key="1">
    <source>
        <dbReference type="EMBL" id="KDP46619.1"/>
    </source>
</evidence>
<dbReference type="EMBL" id="KK914214">
    <property type="protein sequence ID" value="KDP46619.1"/>
    <property type="molecule type" value="Genomic_DNA"/>
</dbReference>
<protein>
    <submittedName>
        <fullName evidence="1">Uncharacterized protein</fullName>
    </submittedName>
</protein>
<reference evidence="1 2" key="1">
    <citation type="journal article" date="2014" name="PLoS ONE">
        <title>Global Analysis of Gene Expression Profiles in Physic Nut (Jatropha curcas L.) Seedlings Exposed to Salt Stress.</title>
        <authorList>
            <person name="Zhang L."/>
            <person name="Zhang C."/>
            <person name="Wu P."/>
            <person name="Chen Y."/>
            <person name="Li M."/>
            <person name="Jiang H."/>
            <person name="Wu G."/>
        </authorList>
    </citation>
    <scope>NUCLEOTIDE SEQUENCE [LARGE SCALE GENOMIC DNA]</scope>
    <source>
        <strain evidence="2">cv. GZQX0401</strain>
        <tissue evidence="1">Young leaves</tissue>
    </source>
</reference>
<sequence length="64" mass="6824">MCICLKLDWHVKKDPLLRTGVLNGTVWGVPGSGSLEVSARAVLYSTLEEGLLARPCTIARPGAC</sequence>
<evidence type="ECO:0000313" key="2">
    <source>
        <dbReference type="Proteomes" id="UP000027138"/>
    </source>
</evidence>
<dbReference type="Proteomes" id="UP000027138">
    <property type="component" value="Unassembled WGS sequence"/>
</dbReference>
<proteinExistence type="predicted"/>
<accession>A0A067LPZ4</accession>
<gene>
    <name evidence="1" type="ORF">JCGZ_04553</name>
</gene>